<keyword evidence="3" id="KW-1185">Reference proteome</keyword>
<name>A0ABU6G5S5_9BACL</name>
<comment type="caution">
    <text evidence="2">The sequence shown here is derived from an EMBL/GenBank/DDBJ whole genome shotgun (WGS) entry which is preliminary data.</text>
</comment>
<dbReference type="EMBL" id="JARLKY010000051">
    <property type="protein sequence ID" value="MEC0229523.1"/>
    <property type="molecule type" value="Genomic_DNA"/>
</dbReference>
<proteinExistence type="predicted"/>
<dbReference type="RefSeq" id="WP_326073555.1">
    <property type="nucleotide sequence ID" value="NZ_JARLKY010000051.1"/>
</dbReference>
<feature type="signal peptide" evidence="1">
    <location>
        <begin position="1"/>
        <end position="19"/>
    </location>
</feature>
<evidence type="ECO:0000256" key="1">
    <source>
        <dbReference type="SAM" id="SignalP"/>
    </source>
</evidence>
<dbReference type="Gene3D" id="2.60.40.1190">
    <property type="match status" value="1"/>
</dbReference>
<gene>
    <name evidence="2" type="ORF">P4I72_20555</name>
</gene>
<feature type="chain" id="PRO_5046826754" evidence="1">
    <location>
        <begin position="20"/>
        <end position="492"/>
    </location>
</feature>
<protein>
    <submittedName>
        <fullName evidence="2">Uncharacterized protein</fullName>
    </submittedName>
</protein>
<organism evidence="2 3">
    <name type="scientific">Paenibacillus alba</name>
    <dbReference type="NCBI Taxonomy" id="1197127"/>
    <lineage>
        <taxon>Bacteria</taxon>
        <taxon>Bacillati</taxon>
        <taxon>Bacillota</taxon>
        <taxon>Bacilli</taxon>
        <taxon>Bacillales</taxon>
        <taxon>Paenibacillaceae</taxon>
        <taxon>Paenibacillus</taxon>
    </lineage>
</organism>
<accession>A0ABU6G5S5</accession>
<dbReference type="Proteomes" id="UP001338137">
    <property type="component" value="Unassembled WGS sequence"/>
</dbReference>
<keyword evidence="1" id="KW-0732">Signal</keyword>
<evidence type="ECO:0000313" key="2">
    <source>
        <dbReference type="EMBL" id="MEC0229523.1"/>
    </source>
</evidence>
<sequence>MKKVLAGLVGSALVLQMFAAAASATEPTGALPHLAIYYGWPSAVNGAGGNVTTATNTFNQFDVIVFADGIEHATHGDHANTATIMTNLKNAGKKVFGYVDLGVSTQNLSTTVMKQYVDEWYAMGAYGIFLDDYGFDYGVTRARQNTMLDYIHGKGMKVFMNSWNVDDASGDKDETGAASTTHAQSGDWYLAESWLVSGNAYQSTTDWYAKANKALAYKRNKGINTAVVSTAASGAAGSSDHTSDKYKMAWWGAAMYNFPFQWTDLNYSASNGTLYYYNNLSASYGSTYSADPTNPSSGQYQRTTNTGQIVVTGNGSTTGTGSFTTSGSGGGGGGSAITVDGNAADWSSISTLASTATTAQTLKVTNDSTNLYILVQGSGLNVKSQFYINKDNNNATGFNVGSWTTSGTDVLVENNSVYTYSGSSNSWAWTGPVLTLSASQLVNSSTVIEVAIPLQTLGVSAGQSIKLGYIQNDSTTARLPGANASLPTYTLQ</sequence>
<dbReference type="SUPFAM" id="SSF49344">
    <property type="entry name" value="CBD9-like"/>
    <property type="match status" value="1"/>
</dbReference>
<evidence type="ECO:0000313" key="3">
    <source>
        <dbReference type="Proteomes" id="UP001338137"/>
    </source>
</evidence>
<reference evidence="2 3" key="1">
    <citation type="submission" date="2023-03" db="EMBL/GenBank/DDBJ databases">
        <title>Bacillus Genome Sequencing.</title>
        <authorList>
            <person name="Dunlap C."/>
        </authorList>
    </citation>
    <scope>NUCLEOTIDE SEQUENCE [LARGE SCALE GENOMIC DNA]</scope>
    <source>
        <strain evidence="2 3">BD-533</strain>
    </source>
</reference>